<protein>
    <submittedName>
        <fullName evidence="1">Uncharacterized protein</fullName>
    </submittedName>
</protein>
<dbReference type="EMBL" id="AFLV02000003">
    <property type="protein sequence ID" value="EKR66411.1"/>
    <property type="molecule type" value="Genomic_DNA"/>
</dbReference>
<sequence length="55" mass="6187">MSSGTGSPKPQRMSAKKTAMYPYSEKILTRIFKNSISFSKCLVNLGFQDSKKRLV</sequence>
<gene>
    <name evidence="1" type="ORF">LEP1GSC036_3464</name>
</gene>
<comment type="caution">
    <text evidence="1">The sequence shown here is derived from an EMBL/GenBank/DDBJ whole genome shotgun (WGS) entry which is preliminary data.</text>
</comment>
<name>A0A828Z7Q1_9LEPT</name>
<evidence type="ECO:0000313" key="1">
    <source>
        <dbReference type="EMBL" id="EKR66411.1"/>
    </source>
</evidence>
<dbReference type="Proteomes" id="UP000001338">
    <property type="component" value="Unassembled WGS sequence"/>
</dbReference>
<accession>A0A828Z7Q1</accession>
<reference evidence="1 2" key="1">
    <citation type="submission" date="2012-10" db="EMBL/GenBank/DDBJ databases">
        <authorList>
            <person name="Harkins D.M."/>
            <person name="Durkin A.S."/>
            <person name="Brinkac L.M."/>
            <person name="Haft D.H."/>
            <person name="Selengut J.D."/>
            <person name="Sanka R."/>
            <person name="DePew J."/>
            <person name="Purushe J."/>
            <person name="Whelen A.C."/>
            <person name="Vinetz J.M."/>
            <person name="Sutton G.G."/>
            <person name="Nierman W.C."/>
            <person name="Fouts D.E."/>
        </authorList>
    </citation>
    <scope>NUCLEOTIDE SEQUENCE [LARGE SCALE GENOMIC DNA]</scope>
    <source>
        <strain evidence="1 2">2006001853</strain>
    </source>
</reference>
<organism evidence="1 2">
    <name type="scientific">Leptospira weilii str. 2006001853</name>
    <dbReference type="NCBI Taxonomy" id="1001589"/>
    <lineage>
        <taxon>Bacteria</taxon>
        <taxon>Pseudomonadati</taxon>
        <taxon>Spirochaetota</taxon>
        <taxon>Spirochaetia</taxon>
        <taxon>Leptospirales</taxon>
        <taxon>Leptospiraceae</taxon>
        <taxon>Leptospira</taxon>
    </lineage>
</organism>
<evidence type="ECO:0000313" key="2">
    <source>
        <dbReference type="Proteomes" id="UP000001338"/>
    </source>
</evidence>
<proteinExistence type="predicted"/>
<dbReference type="AlphaFoldDB" id="A0A828Z7Q1"/>